<dbReference type="EC" id="3.4.19.12" evidence="8"/>
<gene>
    <name evidence="10" type="ORF">PHISCL_06262</name>
</gene>
<dbReference type="OrthoDB" id="4500678at2759"/>
<proteinExistence type="inferred from homology"/>
<dbReference type="InterPro" id="IPR001578">
    <property type="entry name" value="Peptidase_C12_UCH"/>
</dbReference>
<evidence type="ECO:0000256" key="5">
    <source>
        <dbReference type="ARBA" id="ARBA00022801"/>
    </source>
</evidence>
<dbReference type="Pfam" id="PF01088">
    <property type="entry name" value="Peptidase_C12"/>
    <property type="match status" value="1"/>
</dbReference>
<dbReference type="PANTHER" id="PTHR10589:SF17">
    <property type="entry name" value="UBIQUITIN CARBOXYL-TERMINAL HYDROLASE"/>
    <property type="match status" value="1"/>
</dbReference>
<dbReference type="InterPro" id="IPR038765">
    <property type="entry name" value="Papain-like_cys_pep_sf"/>
</dbReference>
<evidence type="ECO:0000256" key="7">
    <source>
        <dbReference type="PROSITE-ProRule" id="PRU01393"/>
    </source>
</evidence>
<dbReference type="PRINTS" id="PR00707">
    <property type="entry name" value="UBCTHYDRLASE"/>
</dbReference>
<reference evidence="11" key="1">
    <citation type="submission" date="2017-02" db="EMBL/GenBank/DDBJ databases">
        <authorList>
            <person name="Tafer H."/>
            <person name="Lopandic K."/>
        </authorList>
    </citation>
    <scope>NUCLEOTIDE SEQUENCE [LARGE SCALE GENOMIC DNA]</scope>
    <source>
        <strain evidence="11">CBS 366.77</strain>
    </source>
</reference>
<feature type="site" description="Important for enzyme activity" evidence="7">
    <location>
        <position position="173"/>
    </location>
</feature>
<dbReference type="GO" id="GO:0005737">
    <property type="term" value="C:cytoplasm"/>
    <property type="evidence" value="ECO:0007669"/>
    <property type="project" value="TreeGrafter"/>
</dbReference>
<dbReference type="Gene3D" id="3.40.532.10">
    <property type="entry name" value="Peptidase C12, ubiquitin carboxyl-terminal hydrolase"/>
    <property type="match status" value="1"/>
</dbReference>
<evidence type="ECO:0000256" key="4">
    <source>
        <dbReference type="ARBA" id="ARBA00022786"/>
    </source>
</evidence>
<evidence type="ECO:0000313" key="10">
    <source>
        <dbReference type="EMBL" id="RJE21392.1"/>
    </source>
</evidence>
<evidence type="ECO:0000256" key="8">
    <source>
        <dbReference type="RuleBase" id="RU361215"/>
    </source>
</evidence>
<dbReference type="InterPro" id="IPR036959">
    <property type="entry name" value="Peptidase_C12_UCH_sf"/>
</dbReference>
<organism evidence="10 11">
    <name type="scientific">Aspergillus sclerotialis</name>
    <dbReference type="NCBI Taxonomy" id="2070753"/>
    <lineage>
        <taxon>Eukaryota</taxon>
        <taxon>Fungi</taxon>
        <taxon>Dikarya</taxon>
        <taxon>Ascomycota</taxon>
        <taxon>Pezizomycotina</taxon>
        <taxon>Eurotiomycetes</taxon>
        <taxon>Eurotiomycetidae</taxon>
        <taxon>Eurotiales</taxon>
        <taxon>Aspergillaceae</taxon>
        <taxon>Aspergillus</taxon>
        <taxon>Aspergillus subgen. Polypaecilum</taxon>
    </lineage>
</organism>
<evidence type="ECO:0000259" key="9">
    <source>
        <dbReference type="PROSITE" id="PS52048"/>
    </source>
</evidence>
<accession>A0A3A2ZE08</accession>
<name>A0A3A2ZE08_9EURO</name>
<comment type="similarity">
    <text evidence="2 7 8">Belongs to the peptidase C12 family.</text>
</comment>
<dbReference type="GO" id="GO:0016579">
    <property type="term" value="P:protein deubiquitination"/>
    <property type="evidence" value="ECO:0007669"/>
    <property type="project" value="TreeGrafter"/>
</dbReference>
<feature type="domain" description="UCH catalytic" evidence="9">
    <location>
        <begin position="6"/>
        <end position="219"/>
    </location>
</feature>
<evidence type="ECO:0000256" key="1">
    <source>
        <dbReference type="ARBA" id="ARBA00000707"/>
    </source>
</evidence>
<dbReference type="SUPFAM" id="SSF54001">
    <property type="entry name" value="Cysteine proteinases"/>
    <property type="match status" value="1"/>
</dbReference>
<feature type="site" description="Transition state stabilizer" evidence="7">
    <location>
        <position position="86"/>
    </location>
</feature>
<dbReference type="Proteomes" id="UP000266188">
    <property type="component" value="Unassembled WGS sequence"/>
</dbReference>
<keyword evidence="5 7" id="KW-0378">Hydrolase</keyword>
<dbReference type="GO" id="GO:0006511">
    <property type="term" value="P:ubiquitin-dependent protein catabolic process"/>
    <property type="evidence" value="ECO:0007669"/>
    <property type="project" value="UniProtKB-UniRule"/>
</dbReference>
<protein>
    <recommendedName>
        <fullName evidence="8">Ubiquitin carboxyl-terminal hydrolase</fullName>
        <ecNumber evidence="8">3.4.19.12</ecNumber>
    </recommendedName>
</protein>
<dbReference type="GO" id="GO:0004843">
    <property type="term" value="F:cysteine-type deubiquitinase activity"/>
    <property type="evidence" value="ECO:0007669"/>
    <property type="project" value="UniProtKB-UniRule"/>
</dbReference>
<comment type="catalytic activity">
    <reaction evidence="1 7 8">
        <text>Thiol-dependent hydrolysis of ester, thioester, amide, peptide and isopeptide bonds formed by the C-terminal Gly of ubiquitin (a 76-residue protein attached to proteins as an intracellular targeting signal).</text>
        <dbReference type="EC" id="3.4.19.12"/>
    </reaction>
</comment>
<evidence type="ECO:0000313" key="11">
    <source>
        <dbReference type="Proteomes" id="UP000266188"/>
    </source>
</evidence>
<dbReference type="AlphaFoldDB" id="A0A3A2ZE08"/>
<keyword evidence="3 7" id="KW-0645">Protease</keyword>
<keyword evidence="11" id="KW-1185">Reference proteome</keyword>
<sequence length="221" mass="25081">MTYRKHYIPLESDPEIFTYLMHKLGVNTSLKFVDIWSLEEDEIHCLPGPVQALILILPDYPAYEEQRVKCQNLEKGENGEVVWFRQTINNACGLYAILHCACNIPNSLERDSFLGHLMAVKDRSEYLENSEYLDQVYQQAAVGGSSDAPPAEEEIDHHYVCLVKRSSFLYELDGDREGPICRNILEQDEDVLSKKGRGIIQMYTGSDLEGSFSLLALIDSG</sequence>
<comment type="caution">
    <text evidence="10">The sequence shown here is derived from an EMBL/GenBank/DDBJ whole genome shotgun (WGS) entry which is preliminary data.</text>
</comment>
<feature type="active site" description="Nucleophile" evidence="7">
    <location>
        <position position="92"/>
    </location>
</feature>
<feature type="active site" description="Proton donor" evidence="7">
    <location>
        <position position="158"/>
    </location>
</feature>
<dbReference type="PROSITE" id="PS52048">
    <property type="entry name" value="UCH_DOMAIN"/>
    <property type="match status" value="1"/>
</dbReference>
<keyword evidence="4 7" id="KW-0833">Ubl conjugation pathway</keyword>
<keyword evidence="6 7" id="KW-0788">Thiol protease</keyword>
<dbReference type="STRING" id="2070753.A0A3A2ZE08"/>
<evidence type="ECO:0000256" key="2">
    <source>
        <dbReference type="ARBA" id="ARBA00009326"/>
    </source>
</evidence>
<evidence type="ECO:0000256" key="6">
    <source>
        <dbReference type="ARBA" id="ARBA00022807"/>
    </source>
</evidence>
<dbReference type="EMBL" id="MVGC01000231">
    <property type="protein sequence ID" value="RJE21392.1"/>
    <property type="molecule type" value="Genomic_DNA"/>
</dbReference>
<evidence type="ECO:0000256" key="3">
    <source>
        <dbReference type="ARBA" id="ARBA00022670"/>
    </source>
</evidence>
<dbReference type="PANTHER" id="PTHR10589">
    <property type="entry name" value="UBIQUITIN CARBOXYL-TERMINAL HYDROLASE"/>
    <property type="match status" value="1"/>
</dbReference>